<accession>A0A3C1KRA5</accession>
<dbReference type="Proteomes" id="UP000259273">
    <property type="component" value="Unassembled WGS sequence"/>
</dbReference>
<dbReference type="PANTHER" id="PTHR43884:SF12">
    <property type="entry name" value="ISOVALERYL-COA DEHYDROGENASE, MITOCHONDRIAL-RELATED"/>
    <property type="match status" value="1"/>
</dbReference>
<feature type="domain" description="Acyl-CoA oxidase/dehydrogenase middle" evidence="8">
    <location>
        <begin position="124"/>
        <end position="219"/>
    </location>
</feature>
<dbReference type="InterPro" id="IPR046373">
    <property type="entry name" value="Acyl-CoA_Oxase/DH_mid-dom_sf"/>
</dbReference>
<dbReference type="Gene3D" id="1.20.140.10">
    <property type="entry name" value="Butyryl-CoA Dehydrogenase, subunit A, domain 3"/>
    <property type="match status" value="1"/>
</dbReference>
<gene>
    <name evidence="10" type="ORF">DCP75_15130</name>
</gene>
<dbReference type="GO" id="GO:0050660">
    <property type="term" value="F:flavin adenine dinucleotide binding"/>
    <property type="evidence" value="ECO:0007669"/>
    <property type="project" value="InterPro"/>
</dbReference>
<dbReference type="InterPro" id="IPR009075">
    <property type="entry name" value="AcylCo_DH/oxidase_C"/>
</dbReference>
<name>A0A3C1KRA5_9GAMM</name>
<dbReference type="Gene3D" id="2.40.110.10">
    <property type="entry name" value="Butyryl-CoA Dehydrogenase, subunit A, domain 2"/>
    <property type="match status" value="1"/>
</dbReference>
<dbReference type="AlphaFoldDB" id="A0A3C1KRA5"/>
<proteinExistence type="inferred from homology"/>
<dbReference type="PANTHER" id="PTHR43884">
    <property type="entry name" value="ACYL-COA DEHYDROGENASE"/>
    <property type="match status" value="1"/>
</dbReference>
<keyword evidence="5 6" id="KW-0560">Oxidoreductase</keyword>
<dbReference type="Pfam" id="PF02770">
    <property type="entry name" value="Acyl-CoA_dh_M"/>
    <property type="match status" value="1"/>
</dbReference>
<dbReference type="InterPro" id="IPR037069">
    <property type="entry name" value="AcylCoA_DH/ox_N_sf"/>
</dbReference>
<evidence type="ECO:0000259" key="8">
    <source>
        <dbReference type="Pfam" id="PF02770"/>
    </source>
</evidence>
<evidence type="ECO:0000256" key="1">
    <source>
        <dbReference type="ARBA" id="ARBA00001974"/>
    </source>
</evidence>
<evidence type="ECO:0000256" key="4">
    <source>
        <dbReference type="ARBA" id="ARBA00022827"/>
    </source>
</evidence>
<feature type="domain" description="Acyl-CoA dehydrogenase/oxidase N-terminal" evidence="9">
    <location>
        <begin position="7"/>
        <end position="118"/>
    </location>
</feature>
<dbReference type="InterPro" id="IPR036250">
    <property type="entry name" value="AcylCo_DH-like_C"/>
</dbReference>
<keyword evidence="4 6" id="KW-0274">FAD</keyword>
<comment type="cofactor">
    <cofactor evidence="1 6">
        <name>FAD</name>
        <dbReference type="ChEBI" id="CHEBI:57692"/>
    </cofactor>
</comment>
<dbReference type="InterPro" id="IPR006091">
    <property type="entry name" value="Acyl-CoA_Oxase/DH_mid-dom"/>
</dbReference>
<dbReference type="Pfam" id="PF00441">
    <property type="entry name" value="Acyl-CoA_dh_1"/>
    <property type="match status" value="1"/>
</dbReference>
<evidence type="ECO:0000256" key="2">
    <source>
        <dbReference type="ARBA" id="ARBA00009347"/>
    </source>
</evidence>
<dbReference type="SUPFAM" id="SSF56645">
    <property type="entry name" value="Acyl-CoA dehydrogenase NM domain-like"/>
    <property type="match status" value="1"/>
</dbReference>
<evidence type="ECO:0000256" key="6">
    <source>
        <dbReference type="RuleBase" id="RU362125"/>
    </source>
</evidence>
<comment type="caution">
    <text evidence="10">The sequence shown here is derived from an EMBL/GenBank/DDBJ whole genome shotgun (WGS) entry which is preliminary data.</text>
</comment>
<evidence type="ECO:0000256" key="5">
    <source>
        <dbReference type="ARBA" id="ARBA00023002"/>
    </source>
</evidence>
<evidence type="ECO:0000259" key="7">
    <source>
        <dbReference type="Pfam" id="PF00441"/>
    </source>
</evidence>
<sequence length="387" mass="42391">MNQFEESEQTAMIRSSLKSFVEKEMPRDLVKRWDKENYFPRDVHDKLVEMGCMGLTVSEQYGGSGKDLVATVVVIEELCSRSMSVGCAYIQSSCYAGLNLEEVSSREQKEALLPRVAQEGLMFAYGLSEPDVGSDVASVRTSAARDGDTVVVNGSKRFCSGAAISDYIYTLVRTGPADQRYNNLSLVLIPPTTPGVLLEPQDTLGLKGGGTFDVNFTDVEVPVANVIGGEEGWNRGWEKLAGPGLDIEKVEVAAMALGIARAAVEDAWIYAQERVQFGKPICTLQSIRHMLADAKTRLEACRLMTYNAAHLVDQGRPAAVDTAMAKLFVCETAREIVLSCQQIMGAYGYVGDFDMERYVRDILVMPILGGSSAIQKNNICNRLKLPR</sequence>
<dbReference type="FunFam" id="1.20.140.10:FF:000001">
    <property type="entry name" value="Acyl-CoA dehydrogenase"/>
    <property type="match status" value="1"/>
</dbReference>
<protein>
    <submittedName>
        <fullName evidence="10">Acyl-CoA dehydrogenase</fullName>
    </submittedName>
</protein>
<dbReference type="EMBL" id="DMND01000206">
    <property type="protein sequence ID" value="HAN29023.1"/>
    <property type="molecule type" value="Genomic_DNA"/>
</dbReference>
<feature type="domain" description="Acyl-CoA dehydrogenase/oxidase C-terminal" evidence="7">
    <location>
        <begin position="234"/>
        <end position="383"/>
    </location>
</feature>
<reference evidence="10 11" key="1">
    <citation type="journal article" date="2018" name="Nat. Biotechnol.">
        <title>A standardized bacterial taxonomy based on genome phylogeny substantially revises the tree of life.</title>
        <authorList>
            <person name="Parks D.H."/>
            <person name="Chuvochina M."/>
            <person name="Waite D.W."/>
            <person name="Rinke C."/>
            <person name="Skarshewski A."/>
            <person name="Chaumeil P.A."/>
            <person name="Hugenholtz P."/>
        </authorList>
    </citation>
    <scope>NUCLEOTIDE SEQUENCE [LARGE SCALE GENOMIC DNA]</scope>
    <source>
        <strain evidence="10">UBA9158</strain>
    </source>
</reference>
<organism evidence="10 11">
    <name type="scientific">Haliea salexigens</name>
    <dbReference type="NCBI Taxonomy" id="287487"/>
    <lineage>
        <taxon>Bacteria</taxon>
        <taxon>Pseudomonadati</taxon>
        <taxon>Pseudomonadota</taxon>
        <taxon>Gammaproteobacteria</taxon>
        <taxon>Cellvibrionales</taxon>
        <taxon>Halieaceae</taxon>
        <taxon>Haliea</taxon>
    </lineage>
</organism>
<dbReference type="Pfam" id="PF02771">
    <property type="entry name" value="Acyl-CoA_dh_N"/>
    <property type="match status" value="1"/>
</dbReference>
<comment type="similarity">
    <text evidence="2 6">Belongs to the acyl-CoA dehydrogenase family.</text>
</comment>
<dbReference type="GO" id="GO:0003995">
    <property type="term" value="F:acyl-CoA dehydrogenase activity"/>
    <property type="evidence" value="ECO:0007669"/>
    <property type="project" value="TreeGrafter"/>
</dbReference>
<keyword evidence="3 6" id="KW-0285">Flavoprotein</keyword>
<dbReference type="InterPro" id="IPR009100">
    <property type="entry name" value="AcylCoA_DH/oxidase_NM_dom_sf"/>
</dbReference>
<evidence type="ECO:0000313" key="11">
    <source>
        <dbReference type="Proteomes" id="UP000259273"/>
    </source>
</evidence>
<dbReference type="Gene3D" id="1.10.540.10">
    <property type="entry name" value="Acyl-CoA dehydrogenase/oxidase, N-terminal domain"/>
    <property type="match status" value="1"/>
</dbReference>
<evidence type="ECO:0000313" key="10">
    <source>
        <dbReference type="EMBL" id="HAN29023.1"/>
    </source>
</evidence>
<evidence type="ECO:0000259" key="9">
    <source>
        <dbReference type="Pfam" id="PF02771"/>
    </source>
</evidence>
<dbReference type="SUPFAM" id="SSF47203">
    <property type="entry name" value="Acyl-CoA dehydrogenase C-terminal domain-like"/>
    <property type="match status" value="1"/>
</dbReference>
<evidence type="ECO:0000256" key="3">
    <source>
        <dbReference type="ARBA" id="ARBA00022630"/>
    </source>
</evidence>
<dbReference type="InterPro" id="IPR013786">
    <property type="entry name" value="AcylCoA_DH/ox_N"/>
</dbReference>
<dbReference type="PIRSF" id="PIRSF016578">
    <property type="entry name" value="HsaA"/>
    <property type="match status" value="1"/>
</dbReference>